<keyword evidence="4" id="KW-0507">mRNA processing</keyword>
<keyword evidence="9" id="KW-1185">Reference proteome</keyword>
<feature type="compositionally biased region" description="Acidic residues" evidence="6">
    <location>
        <begin position="1"/>
        <end position="20"/>
    </location>
</feature>
<accession>A0A0P1KRB0</accession>
<feature type="domain" description="Pre-mRNA polyadenylation factor Fip1" evidence="7">
    <location>
        <begin position="165"/>
        <end position="207"/>
    </location>
</feature>
<feature type="compositionally biased region" description="Acidic residues" evidence="6">
    <location>
        <begin position="60"/>
        <end position="76"/>
    </location>
</feature>
<dbReference type="PANTHER" id="PTHR13484:SF0">
    <property type="entry name" value="PRE-MRNA 3'-END-PROCESSING FACTOR FIP1"/>
    <property type="match status" value="1"/>
</dbReference>
<evidence type="ECO:0000256" key="2">
    <source>
        <dbReference type="ARBA" id="ARBA00007459"/>
    </source>
</evidence>
<comment type="subcellular location">
    <subcellularLocation>
        <location evidence="1">Nucleus</location>
    </subcellularLocation>
</comment>
<evidence type="ECO:0000256" key="1">
    <source>
        <dbReference type="ARBA" id="ARBA00004123"/>
    </source>
</evidence>
<name>A0A0P1KRB0_9SACH</name>
<reference evidence="9" key="1">
    <citation type="submission" date="2015-10" db="EMBL/GenBank/DDBJ databases">
        <authorList>
            <person name="Devillers H."/>
        </authorList>
    </citation>
    <scope>NUCLEOTIDE SEQUENCE [LARGE SCALE GENOMIC DNA]</scope>
</reference>
<sequence>MNSSDEDERFLYGSDEEETEAVSSSENKNKRPPAQLNGEVEPKRTKIDDTGATLASSSSSDEDSSENEDSDEDSDVEFIIGVGADSSKLDSKQDSATAASGIKTTTIAPPANDLGSAVAETEATAGMSTNTADEDAGTSAAPGTERLPAIDLNAVGKLGDQPVTDIDPEVLKEKPWRQPGANISDYFNYGFNEQTWMEYLHKQEKLRAEYNPHKMLMGLLALQQQGKLNDTGSDGMGQENAPAAMAPPAFPMGMPPMFGGFPFPFPGMMNNMNPQQKK</sequence>
<dbReference type="AlphaFoldDB" id="A0A0P1KRB0"/>
<evidence type="ECO:0000313" key="9">
    <source>
        <dbReference type="Proteomes" id="UP000236544"/>
    </source>
</evidence>
<dbReference type="InterPro" id="IPR007854">
    <property type="entry name" value="Fip1_dom"/>
</dbReference>
<dbReference type="Pfam" id="PF05182">
    <property type="entry name" value="Fip1"/>
    <property type="match status" value="1"/>
</dbReference>
<evidence type="ECO:0000313" key="8">
    <source>
        <dbReference type="EMBL" id="CUS22174.1"/>
    </source>
</evidence>
<feature type="compositionally biased region" description="Basic and acidic residues" evidence="6">
    <location>
        <begin position="40"/>
        <end position="49"/>
    </location>
</feature>
<dbReference type="InterPro" id="IPR051187">
    <property type="entry name" value="Pre-mRNA_3'-end_processing_reg"/>
</dbReference>
<evidence type="ECO:0000256" key="4">
    <source>
        <dbReference type="ARBA" id="ARBA00022664"/>
    </source>
</evidence>
<evidence type="ECO:0000259" key="7">
    <source>
        <dbReference type="Pfam" id="PF05182"/>
    </source>
</evidence>
<dbReference type="Proteomes" id="UP000236544">
    <property type="component" value="Unassembled WGS sequence"/>
</dbReference>
<evidence type="ECO:0000256" key="6">
    <source>
        <dbReference type="SAM" id="MobiDB-lite"/>
    </source>
</evidence>
<keyword evidence="5" id="KW-0539">Nucleus</keyword>
<dbReference type="GO" id="GO:0005847">
    <property type="term" value="C:mRNA cleavage and polyadenylation specificity factor complex"/>
    <property type="evidence" value="ECO:0007669"/>
    <property type="project" value="TreeGrafter"/>
</dbReference>
<protein>
    <recommendedName>
        <fullName evidence="3">Pre-mRNA polyadenylation factor FIP1</fullName>
    </recommendedName>
</protein>
<evidence type="ECO:0000256" key="5">
    <source>
        <dbReference type="ARBA" id="ARBA00023242"/>
    </source>
</evidence>
<dbReference type="GO" id="GO:0006397">
    <property type="term" value="P:mRNA processing"/>
    <property type="evidence" value="ECO:0007669"/>
    <property type="project" value="UniProtKB-KW"/>
</dbReference>
<evidence type="ECO:0000256" key="3">
    <source>
        <dbReference type="ARBA" id="ARBA00017404"/>
    </source>
</evidence>
<dbReference type="PANTHER" id="PTHR13484">
    <property type="entry name" value="FIP1-LIKE 1 PROTEIN"/>
    <property type="match status" value="1"/>
</dbReference>
<dbReference type="OrthoDB" id="1917198at2759"/>
<gene>
    <name evidence="8" type="ORF">LAQU0_S04e09890g</name>
</gene>
<feature type="region of interest" description="Disordered" evidence="6">
    <location>
        <begin position="1"/>
        <end position="93"/>
    </location>
</feature>
<organism evidence="8 9">
    <name type="scientific">Lachancea quebecensis</name>
    <dbReference type="NCBI Taxonomy" id="1654605"/>
    <lineage>
        <taxon>Eukaryota</taxon>
        <taxon>Fungi</taxon>
        <taxon>Dikarya</taxon>
        <taxon>Ascomycota</taxon>
        <taxon>Saccharomycotina</taxon>
        <taxon>Saccharomycetes</taxon>
        <taxon>Saccharomycetales</taxon>
        <taxon>Saccharomycetaceae</taxon>
        <taxon>Lachancea</taxon>
    </lineage>
</organism>
<proteinExistence type="inferred from homology"/>
<comment type="similarity">
    <text evidence="2">Belongs to the FIP1 family.</text>
</comment>
<dbReference type="EMBL" id="LN890563">
    <property type="protein sequence ID" value="CUS22174.1"/>
    <property type="molecule type" value="Genomic_DNA"/>
</dbReference>